<feature type="region of interest" description="Disordered" evidence="1">
    <location>
        <begin position="202"/>
        <end position="234"/>
    </location>
</feature>
<accession>A0A2J6TRQ7</accession>
<feature type="compositionally biased region" description="Low complexity" evidence="1">
    <location>
        <begin position="84"/>
        <end position="106"/>
    </location>
</feature>
<sequence length="234" mass="25999">MATLLFGLARGISKTVHDSHNRDNHTSNTPRQTTIMTLPPSQSNPEYAAPAHVPRDEPPPPYTEVAPPEARIPQPQTQAPSRMPTQRRTQPQSQGPSQPQPIIGTPNQAQTPTRNPSQSQPRPEQPKRAPSQSQPPTRTQSQSQPQRSASTIRHRAIIPSYQQPPSQEPAGYVVVDAVPGLDVCDCVYKDGFGLAPKCRRCERQARRGHQGTGGRRRRRQRDGPTYAIVDEMRR</sequence>
<feature type="region of interest" description="Disordered" evidence="1">
    <location>
        <begin position="12"/>
        <end position="169"/>
    </location>
</feature>
<feature type="compositionally biased region" description="Basic residues" evidence="1">
    <location>
        <begin position="206"/>
        <end position="220"/>
    </location>
</feature>
<evidence type="ECO:0000313" key="3">
    <source>
        <dbReference type="Proteomes" id="UP000235371"/>
    </source>
</evidence>
<name>A0A2J6TRQ7_9HELO</name>
<feature type="compositionally biased region" description="Low complexity" evidence="1">
    <location>
        <begin position="129"/>
        <end position="150"/>
    </location>
</feature>
<dbReference type="STRING" id="1095630.A0A2J6TRQ7"/>
<reference evidence="2 3" key="1">
    <citation type="submission" date="2016-04" db="EMBL/GenBank/DDBJ databases">
        <title>A degradative enzymes factory behind the ericoid mycorrhizal symbiosis.</title>
        <authorList>
            <consortium name="DOE Joint Genome Institute"/>
            <person name="Martino E."/>
            <person name="Morin E."/>
            <person name="Grelet G."/>
            <person name="Kuo A."/>
            <person name="Kohler A."/>
            <person name="Daghino S."/>
            <person name="Barry K."/>
            <person name="Choi C."/>
            <person name="Cichocki N."/>
            <person name="Clum A."/>
            <person name="Copeland A."/>
            <person name="Hainaut M."/>
            <person name="Haridas S."/>
            <person name="Labutti K."/>
            <person name="Lindquist E."/>
            <person name="Lipzen A."/>
            <person name="Khouja H.-R."/>
            <person name="Murat C."/>
            <person name="Ohm R."/>
            <person name="Olson A."/>
            <person name="Spatafora J."/>
            <person name="Veneault-Fourrey C."/>
            <person name="Henrissat B."/>
            <person name="Grigoriev I."/>
            <person name="Martin F."/>
            <person name="Perotto S."/>
        </authorList>
    </citation>
    <scope>NUCLEOTIDE SEQUENCE [LARGE SCALE GENOMIC DNA]</scope>
    <source>
        <strain evidence="2 3">E</strain>
    </source>
</reference>
<gene>
    <name evidence="2" type="ORF">K444DRAFT_625241</name>
</gene>
<dbReference type="InParanoid" id="A0A2J6TRQ7"/>
<dbReference type="AlphaFoldDB" id="A0A2J6TRQ7"/>
<evidence type="ECO:0000256" key="1">
    <source>
        <dbReference type="SAM" id="MobiDB-lite"/>
    </source>
</evidence>
<dbReference type="Proteomes" id="UP000235371">
    <property type="component" value="Unassembled WGS sequence"/>
</dbReference>
<dbReference type="OrthoDB" id="3565268at2759"/>
<protein>
    <submittedName>
        <fullName evidence="2">Uncharacterized protein</fullName>
    </submittedName>
</protein>
<dbReference type="RefSeq" id="XP_024742598.1">
    <property type="nucleotide sequence ID" value="XM_024882498.1"/>
</dbReference>
<feature type="compositionally biased region" description="Basic and acidic residues" evidence="1">
    <location>
        <begin position="15"/>
        <end position="25"/>
    </location>
</feature>
<organism evidence="2 3">
    <name type="scientific">Hyaloscypha bicolor E</name>
    <dbReference type="NCBI Taxonomy" id="1095630"/>
    <lineage>
        <taxon>Eukaryota</taxon>
        <taxon>Fungi</taxon>
        <taxon>Dikarya</taxon>
        <taxon>Ascomycota</taxon>
        <taxon>Pezizomycotina</taxon>
        <taxon>Leotiomycetes</taxon>
        <taxon>Helotiales</taxon>
        <taxon>Hyaloscyphaceae</taxon>
        <taxon>Hyaloscypha</taxon>
        <taxon>Hyaloscypha bicolor</taxon>
    </lineage>
</organism>
<feature type="compositionally biased region" description="Polar residues" evidence="1">
    <location>
        <begin position="107"/>
        <end position="122"/>
    </location>
</feature>
<feature type="compositionally biased region" description="Polar residues" evidence="1">
    <location>
        <begin position="26"/>
        <end position="45"/>
    </location>
</feature>
<evidence type="ECO:0000313" key="2">
    <source>
        <dbReference type="EMBL" id="PMD65694.1"/>
    </source>
</evidence>
<proteinExistence type="predicted"/>
<keyword evidence="3" id="KW-1185">Reference proteome</keyword>
<dbReference type="EMBL" id="KZ613746">
    <property type="protein sequence ID" value="PMD65694.1"/>
    <property type="molecule type" value="Genomic_DNA"/>
</dbReference>
<dbReference type="GeneID" id="36590575"/>